<comment type="caution">
    <text evidence="7">The sequence shown here is derived from an EMBL/GenBank/DDBJ whole genome shotgun (WGS) entry which is preliminary data.</text>
</comment>
<organism evidence="7 8">
    <name type="scientific">Porites evermanni</name>
    <dbReference type="NCBI Taxonomy" id="104178"/>
    <lineage>
        <taxon>Eukaryota</taxon>
        <taxon>Metazoa</taxon>
        <taxon>Cnidaria</taxon>
        <taxon>Anthozoa</taxon>
        <taxon>Hexacorallia</taxon>
        <taxon>Scleractinia</taxon>
        <taxon>Fungiina</taxon>
        <taxon>Poritidae</taxon>
        <taxon>Porites</taxon>
    </lineage>
</organism>
<dbReference type="InterPro" id="IPR027370">
    <property type="entry name" value="Znf-RING_euk"/>
</dbReference>
<keyword evidence="1" id="KW-0479">Metal-binding</keyword>
<dbReference type="SUPFAM" id="SSF57850">
    <property type="entry name" value="RING/U-box"/>
    <property type="match status" value="1"/>
</dbReference>
<reference evidence="7 8" key="1">
    <citation type="submission" date="2022-05" db="EMBL/GenBank/DDBJ databases">
        <authorList>
            <consortium name="Genoscope - CEA"/>
            <person name="William W."/>
        </authorList>
    </citation>
    <scope>NUCLEOTIDE SEQUENCE [LARGE SCALE GENOMIC DNA]</scope>
</reference>
<dbReference type="PROSITE" id="PS50089">
    <property type="entry name" value="ZF_RING_2"/>
    <property type="match status" value="1"/>
</dbReference>
<dbReference type="SMART" id="SM00184">
    <property type="entry name" value="RING"/>
    <property type="match status" value="1"/>
</dbReference>
<evidence type="ECO:0000256" key="2">
    <source>
        <dbReference type="ARBA" id="ARBA00022771"/>
    </source>
</evidence>
<evidence type="ECO:0000313" key="8">
    <source>
        <dbReference type="Proteomes" id="UP001159427"/>
    </source>
</evidence>
<dbReference type="InterPro" id="IPR017907">
    <property type="entry name" value="Znf_RING_CS"/>
</dbReference>
<feature type="compositionally biased region" description="Polar residues" evidence="5">
    <location>
        <begin position="110"/>
        <end position="119"/>
    </location>
</feature>
<evidence type="ECO:0000256" key="3">
    <source>
        <dbReference type="ARBA" id="ARBA00022833"/>
    </source>
</evidence>
<dbReference type="InterPro" id="IPR001841">
    <property type="entry name" value="Znf_RING"/>
</dbReference>
<dbReference type="Proteomes" id="UP001159427">
    <property type="component" value="Unassembled WGS sequence"/>
</dbReference>
<evidence type="ECO:0000313" key="7">
    <source>
        <dbReference type="EMBL" id="CAH3170592.1"/>
    </source>
</evidence>
<feature type="domain" description="RING-type" evidence="6">
    <location>
        <begin position="128"/>
        <end position="161"/>
    </location>
</feature>
<gene>
    <name evidence="7" type="ORF">PEVE_00007368</name>
</gene>
<evidence type="ECO:0000256" key="5">
    <source>
        <dbReference type="SAM" id="MobiDB-lite"/>
    </source>
</evidence>
<dbReference type="Gene3D" id="3.30.40.10">
    <property type="entry name" value="Zinc/RING finger domain, C3HC4 (zinc finger)"/>
    <property type="match status" value="1"/>
</dbReference>
<sequence length="284" mass="32624">MNLDDLCRVCGERLQKSKKAVTSKFLCMKWKDFLAENLKFLWKRILKKYTRNIFVILHSCYAHPDRRTLVKATWLTHYDDNCRVCSHVEGIKKGGRPKKPKRGRKADSGPSFSNSSTFPENRKRDLICPVCLQVLDKPVETTCQHYFCVECLKGLINSAVCKEKVGPVKIPTRMVLKLIAEQEPLGVVHVPVAQKLSDEVTARRRLNRTKAIETVGKTISSDQMDVHMVQTLKRKGQEERRQILNDALGKELVLHIPEGQANAMKADLGITWYRLNKLRRYVIV</sequence>
<dbReference type="Pfam" id="PF13445">
    <property type="entry name" value="zf-RING_UBOX"/>
    <property type="match status" value="1"/>
</dbReference>
<keyword evidence="3" id="KW-0862">Zinc</keyword>
<dbReference type="InterPro" id="IPR013083">
    <property type="entry name" value="Znf_RING/FYVE/PHD"/>
</dbReference>
<feature type="compositionally biased region" description="Basic residues" evidence="5">
    <location>
        <begin position="93"/>
        <end position="104"/>
    </location>
</feature>
<proteinExistence type="predicted"/>
<keyword evidence="8" id="KW-1185">Reference proteome</keyword>
<evidence type="ECO:0000256" key="1">
    <source>
        <dbReference type="ARBA" id="ARBA00022723"/>
    </source>
</evidence>
<keyword evidence="2 4" id="KW-0863">Zinc-finger</keyword>
<name>A0ABN8QVN6_9CNID</name>
<dbReference type="EMBL" id="CALNXI010001491">
    <property type="protein sequence ID" value="CAH3170592.1"/>
    <property type="molecule type" value="Genomic_DNA"/>
</dbReference>
<dbReference type="PROSITE" id="PS00518">
    <property type="entry name" value="ZF_RING_1"/>
    <property type="match status" value="1"/>
</dbReference>
<evidence type="ECO:0000256" key="4">
    <source>
        <dbReference type="PROSITE-ProRule" id="PRU00175"/>
    </source>
</evidence>
<feature type="region of interest" description="Disordered" evidence="5">
    <location>
        <begin position="93"/>
        <end position="119"/>
    </location>
</feature>
<protein>
    <recommendedName>
        <fullName evidence="6">RING-type domain-containing protein</fullName>
    </recommendedName>
</protein>
<accession>A0ABN8QVN6</accession>
<evidence type="ECO:0000259" key="6">
    <source>
        <dbReference type="PROSITE" id="PS50089"/>
    </source>
</evidence>